<dbReference type="Proteomes" id="UP000887576">
    <property type="component" value="Unplaced"/>
</dbReference>
<organism evidence="1 2">
    <name type="scientific">Panagrolaimus sp. JU765</name>
    <dbReference type="NCBI Taxonomy" id="591449"/>
    <lineage>
        <taxon>Eukaryota</taxon>
        <taxon>Metazoa</taxon>
        <taxon>Ecdysozoa</taxon>
        <taxon>Nematoda</taxon>
        <taxon>Chromadorea</taxon>
        <taxon>Rhabditida</taxon>
        <taxon>Tylenchina</taxon>
        <taxon>Panagrolaimomorpha</taxon>
        <taxon>Panagrolaimoidea</taxon>
        <taxon>Panagrolaimidae</taxon>
        <taxon>Panagrolaimus</taxon>
    </lineage>
</organism>
<proteinExistence type="predicted"/>
<name>A0AC34QJS3_9BILA</name>
<protein>
    <submittedName>
        <fullName evidence="2">HORMA domain-containing protein</fullName>
    </submittedName>
</protein>
<dbReference type="WBParaSite" id="JU765_v2.g16966.t1">
    <property type="protein sequence ID" value="JU765_v2.g16966.t1"/>
    <property type="gene ID" value="JU765_v2.g16966"/>
</dbReference>
<sequence length="207" mass="23581">MATATAPSTLNKGSITLQGSAAMIREFFHYGINSILFQRGVYPSDSFIREKRFGMMLLVSSDSRLQQFLDPFLSALEIYLSQKVLRRMIVAIFDVKTQEILERWVFEIEQDQVNNENGHSLLDEKKVRTGMCDVIRQITACVSFLPLLDRDCSFDVLIGLKHGTEVDEVGLESIQDLKIKDAERVQLRSFGTGHHDVKTCVEYKLDD</sequence>
<evidence type="ECO:0000313" key="2">
    <source>
        <dbReference type="WBParaSite" id="JU765_v2.g16966.t1"/>
    </source>
</evidence>
<accession>A0AC34QJS3</accession>
<reference evidence="2" key="1">
    <citation type="submission" date="2022-11" db="UniProtKB">
        <authorList>
            <consortium name="WormBaseParasite"/>
        </authorList>
    </citation>
    <scope>IDENTIFICATION</scope>
</reference>
<evidence type="ECO:0000313" key="1">
    <source>
        <dbReference type="Proteomes" id="UP000887576"/>
    </source>
</evidence>